<name>A0ABS8BBD1_9ACTN</name>
<gene>
    <name evidence="2" type="ORF">LG632_21520</name>
</gene>
<dbReference type="Proteomes" id="UP001199054">
    <property type="component" value="Unassembled WGS sequence"/>
</dbReference>
<dbReference type="RefSeq" id="WP_226729050.1">
    <property type="nucleotide sequence ID" value="NZ_JAJAUY010000097.1"/>
</dbReference>
<protein>
    <recommendedName>
        <fullName evidence="4">Secreted protein</fullName>
    </recommendedName>
</protein>
<accession>A0ABS8BBD1</accession>
<evidence type="ECO:0000313" key="2">
    <source>
        <dbReference type="EMBL" id="MCB5181947.1"/>
    </source>
</evidence>
<evidence type="ECO:0000313" key="3">
    <source>
        <dbReference type="Proteomes" id="UP001199054"/>
    </source>
</evidence>
<evidence type="ECO:0000256" key="1">
    <source>
        <dbReference type="SAM" id="MobiDB-lite"/>
    </source>
</evidence>
<evidence type="ECO:0008006" key="4">
    <source>
        <dbReference type="Google" id="ProtNLM"/>
    </source>
</evidence>
<feature type="region of interest" description="Disordered" evidence="1">
    <location>
        <begin position="39"/>
        <end position="88"/>
    </location>
</feature>
<sequence length="88" mass="9041">MTKGQGLTWVGMVVMTLLATSSVTLPPAARADAGMRPAGFEHARPSLQPETAPHSCPARHGPWPEPARQAAHGVGGAAPRAADVQTVP</sequence>
<proteinExistence type="predicted"/>
<dbReference type="EMBL" id="JAJAUY010000097">
    <property type="protein sequence ID" value="MCB5181947.1"/>
    <property type="molecule type" value="Genomic_DNA"/>
</dbReference>
<keyword evidence="3" id="KW-1185">Reference proteome</keyword>
<comment type="caution">
    <text evidence="2">The sequence shown here is derived from an EMBL/GenBank/DDBJ whole genome shotgun (WGS) entry which is preliminary data.</text>
</comment>
<reference evidence="2 3" key="1">
    <citation type="submission" date="2021-10" db="EMBL/GenBank/DDBJ databases">
        <title>Streptomyces sp. strain SMC 277, a novel streptomycete isolated from soil.</title>
        <authorList>
            <person name="Chanama M."/>
        </authorList>
    </citation>
    <scope>NUCLEOTIDE SEQUENCE [LARGE SCALE GENOMIC DNA]</scope>
    <source>
        <strain evidence="2 3">SMC 277</strain>
    </source>
</reference>
<organism evidence="2 3">
    <name type="scientific">Streptomyces antimicrobicus</name>
    <dbReference type="NCBI Taxonomy" id="2883108"/>
    <lineage>
        <taxon>Bacteria</taxon>
        <taxon>Bacillati</taxon>
        <taxon>Actinomycetota</taxon>
        <taxon>Actinomycetes</taxon>
        <taxon>Kitasatosporales</taxon>
        <taxon>Streptomycetaceae</taxon>
        <taxon>Streptomyces</taxon>
    </lineage>
</organism>